<feature type="compositionally biased region" description="Low complexity" evidence="1">
    <location>
        <begin position="598"/>
        <end position="617"/>
    </location>
</feature>
<gene>
    <name evidence="2" type="ORF">CAOG_002171</name>
</gene>
<dbReference type="InParanoid" id="A0A0D2WLT1"/>
<feature type="region of interest" description="Disordered" evidence="1">
    <location>
        <begin position="1102"/>
        <end position="1155"/>
    </location>
</feature>
<feature type="compositionally biased region" description="Polar residues" evidence="1">
    <location>
        <begin position="645"/>
        <end position="668"/>
    </location>
</feature>
<accession>A0A0D2WLT1</accession>
<feature type="region of interest" description="Disordered" evidence="1">
    <location>
        <begin position="25"/>
        <end position="87"/>
    </location>
</feature>
<protein>
    <submittedName>
        <fullName evidence="2">Uncharacterized protein</fullName>
    </submittedName>
</protein>
<feature type="compositionally biased region" description="Low complexity" evidence="1">
    <location>
        <begin position="988"/>
        <end position="1002"/>
    </location>
</feature>
<feature type="compositionally biased region" description="Basic and acidic residues" evidence="1">
    <location>
        <begin position="884"/>
        <end position="894"/>
    </location>
</feature>
<feature type="compositionally biased region" description="Polar residues" evidence="1">
    <location>
        <begin position="301"/>
        <end position="312"/>
    </location>
</feature>
<feature type="region of interest" description="Disordered" evidence="1">
    <location>
        <begin position="154"/>
        <end position="499"/>
    </location>
</feature>
<evidence type="ECO:0000313" key="2">
    <source>
        <dbReference type="EMBL" id="KJE90948.1"/>
    </source>
</evidence>
<organism evidence="2 3">
    <name type="scientific">Capsaspora owczarzaki (strain ATCC 30864)</name>
    <dbReference type="NCBI Taxonomy" id="595528"/>
    <lineage>
        <taxon>Eukaryota</taxon>
        <taxon>Filasterea</taxon>
        <taxon>Capsaspora</taxon>
    </lineage>
</organism>
<feature type="region of interest" description="Disordered" evidence="1">
    <location>
        <begin position="595"/>
        <end position="1014"/>
    </location>
</feature>
<dbReference type="OMA" id="SHHEDAY"/>
<feature type="compositionally biased region" description="Low complexity" evidence="1">
    <location>
        <begin position="419"/>
        <end position="434"/>
    </location>
</feature>
<feature type="compositionally biased region" description="Polar residues" evidence="1">
    <location>
        <begin position="181"/>
        <end position="196"/>
    </location>
</feature>
<feature type="compositionally biased region" description="Low complexity" evidence="1">
    <location>
        <begin position="475"/>
        <end position="493"/>
    </location>
</feature>
<feature type="compositionally biased region" description="Low complexity" evidence="1">
    <location>
        <begin position="706"/>
        <end position="745"/>
    </location>
</feature>
<name>A0A0D2WLT1_CAPO3</name>
<feature type="compositionally biased region" description="Polar residues" evidence="1">
    <location>
        <begin position="403"/>
        <end position="418"/>
    </location>
</feature>
<evidence type="ECO:0000256" key="1">
    <source>
        <dbReference type="SAM" id="MobiDB-lite"/>
    </source>
</evidence>
<feature type="compositionally biased region" description="Low complexity" evidence="1">
    <location>
        <begin position="898"/>
        <end position="912"/>
    </location>
</feature>
<dbReference type="Proteomes" id="UP000008743">
    <property type="component" value="Unassembled WGS sequence"/>
</dbReference>
<feature type="compositionally biased region" description="Low complexity" evidence="1">
    <location>
        <begin position="321"/>
        <end position="339"/>
    </location>
</feature>
<dbReference type="STRING" id="595528.A0A0D2WLT1"/>
<dbReference type="RefSeq" id="XP_004348921.1">
    <property type="nucleotide sequence ID" value="XM_004348871.2"/>
</dbReference>
<feature type="compositionally biased region" description="Gly residues" evidence="1">
    <location>
        <begin position="73"/>
        <end position="82"/>
    </location>
</feature>
<proteinExistence type="predicted"/>
<keyword evidence="3" id="KW-1185">Reference proteome</keyword>
<feature type="compositionally biased region" description="Low complexity" evidence="1">
    <location>
        <begin position="263"/>
        <end position="289"/>
    </location>
</feature>
<feature type="compositionally biased region" description="Basic and acidic residues" evidence="1">
    <location>
        <begin position="669"/>
        <end position="705"/>
    </location>
</feature>
<dbReference type="EMBL" id="KE346362">
    <property type="protein sequence ID" value="KJE90948.1"/>
    <property type="molecule type" value="Genomic_DNA"/>
</dbReference>
<feature type="compositionally biased region" description="Polar residues" evidence="1">
    <location>
        <begin position="127"/>
        <end position="140"/>
    </location>
</feature>
<reference evidence="3" key="1">
    <citation type="submission" date="2011-02" db="EMBL/GenBank/DDBJ databases">
        <title>The Genome Sequence of Capsaspora owczarzaki ATCC 30864.</title>
        <authorList>
            <person name="Russ C."/>
            <person name="Cuomo C."/>
            <person name="Burger G."/>
            <person name="Gray M.W."/>
            <person name="Holland P.W.H."/>
            <person name="King N."/>
            <person name="Lang F.B.F."/>
            <person name="Roger A.J."/>
            <person name="Ruiz-Trillo I."/>
            <person name="Young S.K."/>
            <person name="Zeng Q."/>
            <person name="Gargeya S."/>
            <person name="Alvarado L."/>
            <person name="Berlin A."/>
            <person name="Chapman S.B."/>
            <person name="Chen Z."/>
            <person name="Freedman E."/>
            <person name="Gellesch M."/>
            <person name="Goldberg J."/>
            <person name="Griggs A."/>
            <person name="Gujja S."/>
            <person name="Heilman E."/>
            <person name="Heiman D."/>
            <person name="Howarth C."/>
            <person name="Mehta T."/>
            <person name="Neiman D."/>
            <person name="Pearson M."/>
            <person name="Roberts A."/>
            <person name="Saif S."/>
            <person name="Shea T."/>
            <person name="Shenoy N."/>
            <person name="Sisk P."/>
            <person name="Stolte C."/>
            <person name="Sykes S."/>
            <person name="White J."/>
            <person name="Yandava C."/>
            <person name="Haas B."/>
            <person name="Nusbaum C."/>
            <person name="Birren B."/>
        </authorList>
    </citation>
    <scope>NUCLEOTIDE SEQUENCE</scope>
    <source>
        <strain evidence="3">ATCC 30864</strain>
    </source>
</reference>
<sequence>MEPIKTAVLPSDAAIPMDVDEAPRRQIASDTQAQDGLPVGANAHQPFPANLQHGVLGDPSLTIAPPATAPHGPGDGTHGTSGGSQMDPHAAARELFKLESLHGQPDFSVLGLASTGDAEHKPMAGQDTPQVTSKQGHTQLVHSAMSHAMVTSIPAPEPASSFSRGQVDHENASPASVDRQAASSATLSSVKLTNSEPMAVEPAAAGTHGGQARPEPLADQPPSLSSSPPRKRAAEEPPSSASPPPPSKVRLSEDDAATHTGEPATSSTAATTTPQPAHSPPSDASSSKAGLILLNHKDKQQQIGGNQSQESEPQAEHDLLSSIATSSTASSTSAPPAAAVTRSGRVVKKKHYDNADGAESDSDAVEGSKAPSAPAGGSRRRTAAKSSKSQEKESVAEGEEPSPATSTLAQAPAPTSSLPADVAAGAGSAVSMPATSTEAPRSRSGRILKPTEAASLNDSGEAAKAFKAATQPISAANPATRSRPRSARAGAAATEHDATTTVNAHEIANDNEVSAAPSQVTVTGSTTPPVVVAMDTRLDGGLQVPPRLLDLSSQEDPNSFLLDTSAEAPEDSSNDPVDRSSSAFELGIFPLDSAMIMSGGPRSSSSASSSVNGTSHSAKSPFASNPVLTLPPALAASPSEHGSALATSADSNNESASVASPGTGQLSSADKRRLTMQKREESKEYKRQWARVHREAAKKRKELERAAAASANGEDGPAAADDDPTTTSTTTSTTSTTTTTTTTTTLTGALFDGAPADDSANPGSSEDGDAASRRRSTRARTTTRQFPEPSKAGNDEEEDGDEGRNAGSDAEAGSHRLRGRGDQTWDVPASLRRRSVNASGTEDAGRSAGRRGARPTELQSLMGADTPDNNGSAEAGNQASAMVIDKREAERDDGGPSSGPRSRAAASEPASAKGQPGNEGNSGAKRQRARRRERDDSDFEDGPPREQTDDSVLGRLAKSGVVVGPRGANGARAEDDESRAPKPRGRHAAAASRASAAAQLARTPQPHLLPTPADSAEFDGAAALLKIASAGPRPVPSEPIQAFQVDQLVLQRRHLPPHPTYMLGPSALDPLAVRVAEIRFRQCMLSLSDQLWAQAAALRAEEERDKSHNINPADLADAPNEPAREEDTLIRPAGEANDLPVFDRPPSLAVAPISS</sequence>
<evidence type="ECO:0000313" key="3">
    <source>
        <dbReference type="Proteomes" id="UP000008743"/>
    </source>
</evidence>
<feature type="compositionally biased region" description="Polar residues" evidence="1">
    <location>
        <begin position="867"/>
        <end position="880"/>
    </location>
</feature>
<feature type="region of interest" description="Disordered" evidence="1">
    <location>
        <begin position="117"/>
        <end position="140"/>
    </location>
</feature>
<dbReference type="AlphaFoldDB" id="A0A0D2WLT1"/>
<feature type="region of interest" description="Disordered" evidence="1">
    <location>
        <begin position="541"/>
        <end position="581"/>
    </location>
</feature>